<protein>
    <submittedName>
        <fullName evidence="2">Uncharacterized protein</fullName>
    </submittedName>
</protein>
<feature type="transmembrane region" description="Helical" evidence="1">
    <location>
        <begin position="136"/>
        <end position="161"/>
    </location>
</feature>
<keyword evidence="1" id="KW-0812">Transmembrane</keyword>
<dbReference type="PhylomeDB" id="A0A0G4HSU6"/>
<keyword evidence="1" id="KW-0472">Membrane</keyword>
<keyword evidence="1" id="KW-1133">Transmembrane helix</keyword>
<feature type="transmembrane region" description="Helical" evidence="1">
    <location>
        <begin position="90"/>
        <end position="115"/>
    </location>
</feature>
<feature type="transmembrane region" description="Helical" evidence="1">
    <location>
        <begin position="58"/>
        <end position="84"/>
    </location>
</feature>
<evidence type="ECO:0000313" key="2">
    <source>
        <dbReference type="EMBL" id="CEM47470.1"/>
    </source>
</evidence>
<evidence type="ECO:0000256" key="1">
    <source>
        <dbReference type="SAM" id="Phobius"/>
    </source>
</evidence>
<reference evidence="2" key="1">
    <citation type="submission" date="2014-11" db="EMBL/GenBank/DDBJ databases">
        <authorList>
            <person name="Otto D Thomas"/>
            <person name="Naeem Raeece"/>
        </authorList>
    </citation>
    <scope>NUCLEOTIDE SEQUENCE</scope>
</reference>
<dbReference type="EMBL" id="CDMZ01003751">
    <property type="protein sequence ID" value="CEM47470.1"/>
    <property type="molecule type" value="Genomic_DNA"/>
</dbReference>
<name>A0A0G4HSU6_9ALVE</name>
<gene>
    <name evidence="2" type="ORF">Cvel_31195</name>
</gene>
<dbReference type="AlphaFoldDB" id="A0A0G4HSU6"/>
<accession>A0A0G4HSU6</accession>
<dbReference type="VEuPathDB" id="CryptoDB:Cvel_31195"/>
<feature type="transmembrane region" description="Helical" evidence="1">
    <location>
        <begin position="20"/>
        <end position="46"/>
    </location>
</feature>
<organism evidence="2">
    <name type="scientific">Chromera velia CCMP2878</name>
    <dbReference type="NCBI Taxonomy" id="1169474"/>
    <lineage>
        <taxon>Eukaryota</taxon>
        <taxon>Sar</taxon>
        <taxon>Alveolata</taxon>
        <taxon>Colpodellida</taxon>
        <taxon>Chromeraceae</taxon>
        <taxon>Chromera</taxon>
    </lineage>
</organism>
<proteinExistence type="predicted"/>
<sequence>MAVRKGPPLNAFCCGCSLSFGTAFIAALNIIQAVVFIATSVLNLLFRSRAGFLSQTELAIHILNAFFALGSLPFAVLGFGGVLWRQSGFVMLYFWFLLLALVIDLLYLGFGFAVFDPCQTMNLGIGAKTGAASQCGFARGSMIILLLVATALQMYAIAVVYSCAQELKNAGIGFPELLSKRPRKDPAGDVPGDAKYPSYGASYSAQMPKVGGSSRIFGGSIHEVRYPPPPPKKEGF</sequence>